<reference evidence="3" key="1">
    <citation type="submission" date="2016-02" db="EMBL/GenBank/DDBJ databases">
        <authorList>
            <person name="Schultz-Johansen M."/>
            <person name="Glaring M.A."/>
            <person name="Bech P.K."/>
            <person name="Stougaard P."/>
        </authorList>
    </citation>
    <scope>NUCLEOTIDE SEQUENCE [LARGE SCALE GENOMIC DNA]</scope>
    <source>
        <strain evidence="3">S66</strain>
    </source>
</reference>
<keyword evidence="1" id="KW-0732">Signal</keyword>
<evidence type="ECO:0000313" key="3">
    <source>
        <dbReference type="Proteomes" id="UP000070299"/>
    </source>
</evidence>
<dbReference type="OrthoDB" id="9949972at2"/>
<accession>A0A136A445</accession>
<keyword evidence="3" id="KW-1185">Reference proteome</keyword>
<protein>
    <submittedName>
        <fullName evidence="2">Uncharacterized protein</fullName>
    </submittedName>
</protein>
<gene>
    <name evidence="2" type="ORF">AX660_08165</name>
</gene>
<organism evidence="2 3">
    <name type="scientific">Paraglaciecola hydrolytica</name>
    <dbReference type="NCBI Taxonomy" id="1799789"/>
    <lineage>
        <taxon>Bacteria</taxon>
        <taxon>Pseudomonadati</taxon>
        <taxon>Pseudomonadota</taxon>
        <taxon>Gammaproteobacteria</taxon>
        <taxon>Alteromonadales</taxon>
        <taxon>Alteromonadaceae</taxon>
        <taxon>Paraglaciecola</taxon>
    </lineage>
</organism>
<feature type="signal peptide" evidence="1">
    <location>
        <begin position="1"/>
        <end position="19"/>
    </location>
</feature>
<proteinExistence type="predicted"/>
<evidence type="ECO:0000256" key="1">
    <source>
        <dbReference type="SAM" id="SignalP"/>
    </source>
</evidence>
<comment type="caution">
    <text evidence="2">The sequence shown here is derived from an EMBL/GenBank/DDBJ whole genome shotgun (WGS) entry which is preliminary data.</text>
</comment>
<dbReference type="EMBL" id="LSNE01000003">
    <property type="protein sequence ID" value="KXI29976.1"/>
    <property type="molecule type" value="Genomic_DNA"/>
</dbReference>
<evidence type="ECO:0000313" key="2">
    <source>
        <dbReference type="EMBL" id="KXI29976.1"/>
    </source>
</evidence>
<name>A0A136A445_9ALTE</name>
<dbReference type="AlphaFoldDB" id="A0A136A445"/>
<feature type="chain" id="PRO_5007469503" evidence="1">
    <location>
        <begin position="20"/>
        <end position="183"/>
    </location>
</feature>
<sequence length="183" mass="20950">MRNFFVFILALFPSYSSVASDKWDFRTTDASCYFWSDGKTDLTENKTIYFFVSFGYSNDISSLSAEVLASSLKEKKYSLLISTHVNEQDVDAHPLDIGENHKLSMDIMINGTILKNRYDSAWESVYFIQGDEVENIMLDILSKKTFEFLIKPTGSDKFFTASIKNSGFALNKHLLNQCKEFFA</sequence>
<dbReference type="Proteomes" id="UP000070299">
    <property type="component" value="Unassembled WGS sequence"/>
</dbReference>
<dbReference type="STRING" id="1799789.AX660_08165"/>
<dbReference type="RefSeq" id="WP_068373517.1">
    <property type="nucleotide sequence ID" value="NZ_LSNE01000003.1"/>
</dbReference>